<evidence type="ECO:0000313" key="2">
    <source>
        <dbReference type="Proteomes" id="UP000289260"/>
    </source>
</evidence>
<organism evidence="1 2">
    <name type="scientific">Leucobacter triazinivorans</name>
    <dbReference type="NCBI Taxonomy" id="1784719"/>
    <lineage>
        <taxon>Bacteria</taxon>
        <taxon>Bacillati</taxon>
        <taxon>Actinomycetota</taxon>
        <taxon>Actinomycetes</taxon>
        <taxon>Micrococcales</taxon>
        <taxon>Microbacteriaceae</taxon>
        <taxon>Leucobacter</taxon>
    </lineage>
</organism>
<accession>A0A4P6KES1</accession>
<evidence type="ECO:0000313" key="1">
    <source>
        <dbReference type="EMBL" id="QBE48451.1"/>
    </source>
</evidence>
<gene>
    <name evidence="1" type="ORF">EVS81_06020</name>
</gene>
<keyword evidence="2" id="KW-1185">Reference proteome</keyword>
<reference evidence="1 2" key="1">
    <citation type="submission" date="2019-02" db="EMBL/GenBank/DDBJ databases">
        <authorList>
            <person name="Sun L."/>
            <person name="Pan D."/>
            <person name="Wu X."/>
        </authorList>
    </citation>
    <scope>NUCLEOTIDE SEQUENCE [LARGE SCALE GENOMIC DNA]</scope>
    <source>
        <strain evidence="1 2">JW-1</strain>
    </source>
</reference>
<sequence>MGQAGNHAGGKNRQLLEVELEAPQMPLHAEADLIGNVVVSVLRDFGVGGHYGKVMFDGGAIVEPALSTVYQPDYAEAVAIELTSIAVVKSAELLLYTGWGDMIGNLSRLLVVARETAALEPLLSAANSKIATLGMDVSCMSDGNYIRHIRNAVVHARFGVQIDESDPFTSKIVFIDVDPRAQEITAKFKLTAEQLAQLMRIIIHEVFEKYLLAVGWESQSSKEST</sequence>
<dbReference type="AlphaFoldDB" id="A0A4P6KES1"/>
<dbReference type="Proteomes" id="UP000289260">
    <property type="component" value="Chromosome"/>
</dbReference>
<name>A0A4P6KES1_9MICO</name>
<dbReference type="EMBL" id="CP035806">
    <property type="protein sequence ID" value="QBE48451.1"/>
    <property type="molecule type" value="Genomic_DNA"/>
</dbReference>
<dbReference type="RefSeq" id="WP_130109589.1">
    <property type="nucleotide sequence ID" value="NZ_CP035806.1"/>
</dbReference>
<protein>
    <submittedName>
        <fullName evidence="1">Uncharacterized protein</fullName>
    </submittedName>
</protein>
<dbReference type="KEGG" id="ltr:EVS81_06020"/>
<proteinExistence type="predicted"/>